<name>A0A059FNH8_9PROT</name>
<reference evidence="2 3" key="1">
    <citation type="journal article" date="2014" name="Antonie Van Leeuwenhoek">
        <title>Hyphomonas beringensis sp. nov. and Hyphomonas chukchiensis sp. nov., isolated from surface seawater of the Bering Sea and Chukchi Sea.</title>
        <authorList>
            <person name="Li C."/>
            <person name="Lai Q."/>
            <person name="Li G."/>
            <person name="Dong C."/>
            <person name="Wang J."/>
            <person name="Liao Y."/>
            <person name="Shao Z."/>
        </authorList>
    </citation>
    <scope>NUCLEOTIDE SEQUENCE [LARGE SCALE GENOMIC DNA]</scope>
    <source>
        <strain evidence="2 3">MHS-2</strain>
    </source>
</reference>
<evidence type="ECO:0000259" key="1">
    <source>
        <dbReference type="Pfam" id="PF02627"/>
    </source>
</evidence>
<dbReference type="AlphaFoldDB" id="A0A059FNH8"/>
<dbReference type="PANTHER" id="PTHR35446:SF2">
    <property type="entry name" value="CARBOXYMUCONOLACTONE DECARBOXYLASE-LIKE DOMAIN-CONTAINING PROTEIN"/>
    <property type="match status" value="1"/>
</dbReference>
<dbReference type="SUPFAM" id="SSF69118">
    <property type="entry name" value="AhpD-like"/>
    <property type="match status" value="1"/>
</dbReference>
<feature type="domain" description="Carboxymuconolactone decarboxylase-like" evidence="1">
    <location>
        <begin position="40"/>
        <end position="123"/>
    </location>
</feature>
<dbReference type="Gene3D" id="1.20.1290.10">
    <property type="entry name" value="AhpD-like"/>
    <property type="match status" value="1"/>
</dbReference>
<comment type="caution">
    <text evidence="2">The sequence shown here is derived from an EMBL/GenBank/DDBJ whole genome shotgun (WGS) entry which is preliminary data.</text>
</comment>
<dbReference type="PATRIC" id="fig|1280950.3.peg.1815"/>
<organism evidence="2 3">
    <name type="scientific">Hyphomonas johnsonii MHS-2</name>
    <dbReference type="NCBI Taxonomy" id="1280950"/>
    <lineage>
        <taxon>Bacteria</taxon>
        <taxon>Pseudomonadati</taxon>
        <taxon>Pseudomonadota</taxon>
        <taxon>Alphaproteobacteria</taxon>
        <taxon>Hyphomonadales</taxon>
        <taxon>Hyphomonadaceae</taxon>
        <taxon>Hyphomonas</taxon>
    </lineage>
</organism>
<accession>A0A059FNH8</accession>
<dbReference type="RefSeq" id="WP_035616369.1">
    <property type="nucleotide sequence ID" value="NZ_ARYK01000004.1"/>
</dbReference>
<dbReference type="PANTHER" id="PTHR35446">
    <property type="entry name" value="SI:CH211-175M2.5"/>
    <property type="match status" value="1"/>
</dbReference>
<dbReference type="EMBL" id="ARYK01000004">
    <property type="protein sequence ID" value="KCZ92172.1"/>
    <property type="molecule type" value="Genomic_DNA"/>
</dbReference>
<dbReference type="GO" id="GO:0051920">
    <property type="term" value="F:peroxiredoxin activity"/>
    <property type="evidence" value="ECO:0007669"/>
    <property type="project" value="InterPro"/>
</dbReference>
<evidence type="ECO:0000313" key="2">
    <source>
        <dbReference type="EMBL" id="KCZ92172.1"/>
    </source>
</evidence>
<keyword evidence="3" id="KW-1185">Reference proteome</keyword>
<proteinExistence type="predicted"/>
<dbReference type="STRING" id="1280950.HJO_09059"/>
<dbReference type="eggNOG" id="COG2128">
    <property type="taxonomic scope" value="Bacteria"/>
</dbReference>
<evidence type="ECO:0000313" key="3">
    <source>
        <dbReference type="Proteomes" id="UP000025171"/>
    </source>
</evidence>
<gene>
    <name evidence="2" type="ORF">HJO_09059</name>
</gene>
<protein>
    <submittedName>
        <fullName evidence="2">Fusion protein</fullName>
    </submittedName>
</protein>
<dbReference type="InterPro" id="IPR029032">
    <property type="entry name" value="AhpD-like"/>
</dbReference>
<dbReference type="InterPro" id="IPR003779">
    <property type="entry name" value="CMD-like"/>
</dbReference>
<dbReference type="Proteomes" id="UP000025171">
    <property type="component" value="Unassembled WGS sequence"/>
</dbReference>
<sequence>MRRITPASEEALASVAPILSMAEAAMGFVPNSMKVMARQPAMLQGFAALAGAIMGPGSAIPRDLVQMIANVTSQASGCRYCQAHTAHGAERQMVPADKIAALWDYETSALFTPAERAALSLAQAAGSVPNETTDAHFEALKQHFNEDEIVGIVGVIALFGFLNRWNDTLATTLEDGPLDFALSHLTAKGWEIGNHG</sequence>
<dbReference type="Pfam" id="PF02627">
    <property type="entry name" value="CMD"/>
    <property type="match status" value="1"/>
</dbReference>